<evidence type="ECO:0000256" key="6">
    <source>
        <dbReference type="ARBA" id="ARBA00018637"/>
    </source>
</evidence>
<reference evidence="31 33" key="2">
    <citation type="submission" date="2017-11" db="EMBL/GenBank/DDBJ databases">
        <title>Draft Genome Sequence of Methylobacter psychrotolerans Sph1T, an Obligate Methanotroph from Low-Temperature Environments.</title>
        <authorList>
            <person name="Oshkin I.Y."/>
            <person name="Miroshnikov K."/>
            <person name="Belova S.E."/>
            <person name="Korzhenkov A."/>
            <person name="Toshchakov S.V."/>
            <person name="Dedysh S.N."/>
        </authorList>
    </citation>
    <scope>NUCLEOTIDE SEQUENCE [LARGE SCALE GENOMIC DNA]</scope>
    <source>
        <strain evidence="31 33">Sph1</strain>
    </source>
</reference>
<dbReference type="UniPathway" id="UPA00219"/>
<keyword evidence="26" id="KW-0812">Transmembrane</keyword>
<evidence type="ECO:0000256" key="14">
    <source>
        <dbReference type="ARBA" id="ARBA00022984"/>
    </source>
</evidence>
<dbReference type="InterPro" id="IPR001460">
    <property type="entry name" value="PCN-bd_Tpept"/>
</dbReference>
<dbReference type="FunFam" id="1.10.3810.10:FF:000001">
    <property type="entry name" value="Penicillin-binding protein 1A"/>
    <property type="match status" value="1"/>
</dbReference>
<evidence type="ECO:0000256" key="19">
    <source>
        <dbReference type="ARBA" id="ARBA00032454"/>
    </source>
</evidence>
<evidence type="ECO:0000313" key="32">
    <source>
        <dbReference type="Proteomes" id="UP000197019"/>
    </source>
</evidence>
<comment type="subcellular location">
    <subcellularLocation>
        <location evidence="2">Cell membrane</location>
    </subcellularLocation>
</comment>
<dbReference type="Pfam" id="PF14814">
    <property type="entry name" value="UB2H"/>
    <property type="match status" value="1"/>
</dbReference>
<organism evidence="30 32">
    <name type="scientific">Methylovulum psychrotolerans</name>
    <dbReference type="NCBI Taxonomy" id="1704499"/>
    <lineage>
        <taxon>Bacteria</taxon>
        <taxon>Pseudomonadati</taxon>
        <taxon>Pseudomonadota</taxon>
        <taxon>Gammaproteobacteria</taxon>
        <taxon>Methylococcales</taxon>
        <taxon>Methylococcaceae</taxon>
        <taxon>Methylovulum</taxon>
    </lineage>
</organism>
<evidence type="ECO:0000256" key="15">
    <source>
        <dbReference type="ARBA" id="ARBA00023136"/>
    </source>
</evidence>
<evidence type="ECO:0000256" key="23">
    <source>
        <dbReference type="PIRNR" id="PIRNR002799"/>
    </source>
</evidence>
<feature type="region of interest" description="Disordered" evidence="25">
    <location>
        <begin position="758"/>
        <end position="783"/>
    </location>
</feature>
<evidence type="ECO:0000256" key="21">
    <source>
        <dbReference type="ARBA" id="ARBA00049902"/>
    </source>
</evidence>
<evidence type="ECO:0000256" key="5">
    <source>
        <dbReference type="ARBA" id="ARBA00007739"/>
    </source>
</evidence>
<dbReference type="InterPro" id="IPR012338">
    <property type="entry name" value="Beta-lactam/transpept-like"/>
</dbReference>
<keyword evidence="12" id="KW-0378">Hydrolase</keyword>
<feature type="transmembrane region" description="Helical" evidence="26">
    <location>
        <begin position="25"/>
        <end position="47"/>
    </location>
</feature>
<dbReference type="GO" id="GO:0071555">
    <property type="term" value="P:cell wall organization"/>
    <property type="evidence" value="ECO:0007669"/>
    <property type="project" value="UniProtKB-UniRule"/>
</dbReference>
<feature type="active site" description="Proton donor; for transglycosylase activity" evidence="24">
    <location>
        <position position="200"/>
    </location>
</feature>
<dbReference type="OrthoDB" id="9766909at2"/>
<accession>A0A1Z4BUY5</accession>
<comment type="pathway">
    <text evidence="3 23">Cell wall biogenesis; peptidoglycan biosynthesis.</text>
</comment>
<evidence type="ECO:0000313" key="31">
    <source>
        <dbReference type="EMBL" id="POZ51102.1"/>
    </source>
</evidence>
<keyword evidence="26" id="KW-1133">Transmembrane helix</keyword>
<dbReference type="Proteomes" id="UP000197019">
    <property type="component" value="Chromosome"/>
</dbReference>
<keyword evidence="15 26" id="KW-0472">Membrane</keyword>
<evidence type="ECO:0000256" key="9">
    <source>
        <dbReference type="ARBA" id="ARBA00022670"/>
    </source>
</evidence>
<dbReference type="GO" id="GO:0009002">
    <property type="term" value="F:serine-type D-Ala-D-Ala carboxypeptidase activity"/>
    <property type="evidence" value="ECO:0007669"/>
    <property type="project" value="UniProtKB-EC"/>
</dbReference>
<comment type="similarity">
    <text evidence="4 23">In the C-terminal section; belongs to the transpeptidase family.</text>
</comment>
<comment type="catalytic activity">
    <reaction evidence="21">
        <text>[GlcNAc-(1-&gt;4)-Mur2Ac(oyl-L-Ala-gamma-D-Glu-L-Lys-D-Ala-D-Ala)](n)-di-trans,octa-cis-undecaprenyl diphosphate + beta-D-GlcNAc-(1-&gt;4)-Mur2Ac(oyl-L-Ala-gamma-D-Glu-L-Lys-D-Ala-D-Ala)-di-trans,octa-cis-undecaprenyl diphosphate = [GlcNAc-(1-&gt;4)-Mur2Ac(oyl-L-Ala-gamma-D-Glu-L-Lys-D-Ala-D-Ala)](n+1)-di-trans,octa-cis-undecaprenyl diphosphate + di-trans,octa-cis-undecaprenyl diphosphate + H(+)</text>
        <dbReference type="Rhea" id="RHEA:23708"/>
        <dbReference type="Rhea" id="RHEA-COMP:9602"/>
        <dbReference type="Rhea" id="RHEA-COMP:9603"/>
        <dbReference type="ChEBI" id="CHEBI:15378"/>
        <dbReference type="ChEBI" id="CHEBI:58405"/>
        <dbReference type="ChEBI" id="CHEBI:60033"/>
        <dbReference type="ChEBI" id="CHEBI:78435"/>
        <dbReference type="EC" id="2.4.99.28"/>
    </reaction>
</comment>
<dbReference type="Proteomes" id="UP000237423">
    <property type="component" value="Unassembled WGS sequence"/>
</dbReference>
<gene>
    <name evidence="30" type="primary">mrcB</name>
    <name evidence="31" type="ORF">AADEFJLK_03060</name>
    <name evidence="30" type="ORF">CEK71_02600</name>
</gene>
<dbReference type="GO" id="GO:0009274">
    <property type="term" value="C:peptidoglycan-based cell wall"/>
    <property type="evidence" value="ECO:0007669"/>
    <property type="project" value="UniProtKB-UniRule"/>
</dbReference>
<evidence type="ECO:0000256" key="10">
    <source>
        <dbReference type="ARBA" id="ARBA00022676"/>
    </source>
</evidence>
<evidence type="ECO:0000256" key="8">
    <source>
        <dbReference type="ARBA" id="ARBA00022645"/>
    </source>
</evidence>
<dbReference type="Gene3D" id="1.10.3810.10">
    <property type="entry name" value="Biosynthetic peptidoglycan transglycosylase-like"/>
    <property type="match status" value="1"/>
</dbReference>
<feature type="domain" description="Glycosyl transferase family 51" evidence="28">
    <location>
        <begin position="177"/>
        <end position="347"/>
    </location>
</feature>
<keyword evidence="11 23" id="KW-0808">Transferase</keyword>
<name>A0A1Z4BUY5_9GAMM</name>
<feature type="active site" description="Acyl-ester intermediate; for transpeptidase activity" evidence="24">
    <location>
        <position position="478"/>
    </location>
</feature>
<keyword evidence="7" id="KW-1003">Cell membrane</keyword>
<keyword evidence="16" id="KW-0046">Antibiotic resistance</keyword>
<feature type="domain" description="Bifunctional transglycosylase second" evidence="29">
    <location>
        <begin position="74"/>
        <end position="151"/>
    </location>
</feature>
<dbReference type="Pfam" id="PF00905">
    <property type="entry name" value="Transpeptidase"/>
    <property type="match status" value="1"/>
</dbReference>
<sequence>MAEKPTKNRVRYANKKKPKKNRPHWFRHLLLVSCAASGFALMSYLTYLDYDVRQQFDGKRWAVPARVYADPVELYPGYSLTAEKLEELLQNLHYRKDPRLSLEGSYSRDKQQVRIKTRQFTFWDDTQNSQSIVVSFNETGIESILPLATASDNEELKDIPILRMDPVQIGNFYPTIKEDRILIKLEEAPDALIKGLLASEDRDFYNHFGVSPRGVARAMWVNLRTGYMVQGGSTITQQLAKNFFLTSERSLQRKVREIFISFILEYRYPKKAILEAYLNEIYLGQDGPNSVNGFGLASEFYFGNSLKDLPLDQVALLVALVRGPSEYDPRRYPEHALQRRNLILDEMAEQQFITERQAMDAKAKPLSVIPRKHHTNNRYPGFLDLVKRQLRAAYHEEDLTSEGLQIFTTLDTQIQETAEKTAAVKLRELEKQPKANDLQTAIVVTRKDSGEIVALVSGRENAEGGFNRALDAVRPIGSLIKPAIYLTALENPKKYTITTAISDSTIVVRSQSGSDWIPKNYDHREHGSVPLHKALAKSYNLATVRIGMDIGIAKTAKTLKQLGINKEIDLYPSMLLGSSGLTPLDVTQMYQTIAGGGFLTPISTIRAVISTDGKHLQSYPFNVKETVDPDATYIVNTILQEVMREGTGSPAYKVFPKDYGLAGKTGTTNDAKDSWFAGYTGDFLSVVWVGRDDNKPIGLTGATGALPVWLALMRQISTEPVVLNKPENIRMVAADACGRGREYPFIAGSEPARRTCERAAPEAAPEEEEEQPWTEQFERFIPD</sequence>
<reference evidence="30 32" key="1">
    <citation type="submission" date="2017-06" db="EMBL/GenBank/DDBJ databases">
        <title>Genome Sequencing of the methanotroph Methylovulum psychrotolerants str. HV10-M2 isolated from a high-altitude environment.</title>
        <authorList>
            <person name="Mateos-Rivera A."/>
        </authorList>
    </citation>
    <scope>NUCLEOTIDE SEQUENCE [LARGE SCALE GENOMIC DNA]</scope>
    <source>
        <strain evidence="30 32">HV10_M2</strain>
    </source>
</reference>
<keyword evidence="10 23" id="KW-0328">Glycosyltransferase</keyword>
<evidence type="ECO:0000256" key="12">
    <source>
        <dbReference type="ARBA" id="ARBA00022801"/>
    </source>
</evidence>
<dbReference type="InterPro" id="IPR011813">
    <property type="entry name" value="PBP_1b"/>
</dbReference>
<dbReference type="InterPro" id="IPR036950">
    <property type="entry name" value="PBP_transglycosylase"/>
</dbReference>
<evidence type="ECO:0000256" key="4">
    <source>
        <dbReference type="ARBA" id="ARBA00007090"/>
    </source>
</evidence>
<evidence type="ECO:0000256" key="2">
    <source>
        <dbReference type="ARBA" id="ARBA00004236"/>
    </source>
</evidence>
<evidence type="ECO:0000256" key="22">
    <source>
        <dbReference type="NCBIfam" id="TIGR02071"/>
    </source>
</evidence>
<evidence type="ECO:0000256" key="3">
    <source>
        <dbReference type="ARBA" id="ARBA00004752"/>
    </source>
</evidence>
<dbReference type="GO" id="GO:0008658">
    <property type="term" value="F:penicillin binding"/>
    <property type="evidence" value="ECO:0007669"/>
    <property type="project" value="UniProtKB-UniRule"/>
</dbReference>
<dbReference type="Gene3D" id="3.30.2060.10">
    <property type="entry name" value="Penicillin-binding protein 1b domain"/>
    <property type="match status" value="1"/>
</dbReference>
<keyword evidence="13 23" id="KW-0133">Cell shape</keyword>
<proteinExistence type="inferred from homology"/>
<evidence type="ECO:0000256" key="18">
    <source>
        <dbReference type="ARBA" id="ARBA00023316"/>
    </source>
</evidence>
<evidence type="ECO:0000256" key="20">
    <source>
        <dbReference type="ARBA" id="ARBA00034000"/>
    </source>
</evidence>
<evidence type="ECO:0000256" key="25">
    <source>
        <dbReference type="SAM" id="MobiDB-lite"/>
    </source>
</evidence>
<dbReference type="GO" id="GO:0008955">
    <property type="term" value="F:peptidoglycan glycosyltransferase activity"/>
    <property type="evidence" value="ECO:0007669"/>
    <property type="project" value="UniProtKB-UniRule"/>
</dbReference>
<keyword evidence="8" id="KW-0121">Carboxypeptidase</keyword>
<dbReference type="PANTHER" id="PTHR32282">
    <property type="entry name" value="BINDING PROTEIN TRANSPEPTIDASE, PUTATIVE-RELATED"/>
    <property type="match status" value="1"/>
</dbReference>
<dbReference type="InterPro" id="IPR028166">
    <property type="entry name" value="UB2H"/>
</dbReference>
<evidence type="ECO:0000256" key="11">
    <source>
        <dbReference type="ARBA" id="ARBA00022679"/>
    </source>
</evidence>
<dbReference type="NCBIfam" id="TIGR02074">
    <property type="entry name" value="PBP_1a_fam"/>
    <property type="match status" value="1"/>
</dbReference>
<dbReference type="InterPro" id="IPR050396">
    <property type="entry name" value="Glycosyltr_51/Transpeptidase"/>
</dbReference>
<dbReference type="PANTHER" id="PTHR32282:SF11">
    <property type="entry name" value="PENICILLIN-BINDING PROTEIN 1B"/>
    <property type="match status" value="1"/>
</dbReference>
<dbReference type="GO" id="GO:0030288">
    <property type="term" value="C:outer membrane-bounded periplasmic space"/>
    <property type="evidence" value="ECO:0007669"/>
    <property type="project" value="TreeGrafter"/>
</dbReference>
<evidence type="ECO:0000256" key="26">
    <source>
        <dbReference type="SAM" id="Phobius"/>
    </source>
</evidence>
<protein>
    <recommendedName>
        <fullName evidence="6 22">Penicillin-binding protein 1B</fullName>
        <shortName evidence="23">PBP-1b</shortName>
        <shortName evidence="23">PBP1b</shortName>
    </recommendedName>
    <alternativeName>
        <fullName evidence="19 23">Murein polymerase</fullName>
    </alternativeName>
</protein>
<dbReference type="EMBL" id="PGFZ01000007">
    <property type="protein sequence ID" value="POZ51102.1"/>
    <property type="molecule type" value="Genomic_DNA"/>
</dbReference>
<keyword evidence="18 23" id="KW-0961">Cell wall biogenesis/degradation</keyword>
<dbReference type="GO" id="GO:0005886">
    <property type="term" value="C:plasma membrane"/>
    <property type="evidence" value="ECO:0007669"/>
    <property type="project" value="UniProtKB-SubCell"/>
</dbReference>
<dbReference type="KEGG" id="mpsy:CEK71_02600"/>
<evidence type="ECO:0000256" key="13">
    <source>
        <dbReference type="ARBA" id="ARBA00022960"/>
    </source>
</evidence>
<keyword evidence="14 23" id="KW-0573">Peptidoglycan synthesis</keyword>
<evidence type="ECO:0000256" key="24">
    <source>
        <dbReference type="PIRSR" id="PIRSR002799-1"/>
    </source>
</evidence>
<evidence type="ECO:0000259" key="28">
    <source>
        <dbReference type="Pfam" id="PF00912"/>
    </source>
</evidence>
<dbReference type="GO" id="GO:0009252">
    <property type="term" value="P:peptidoglycan biosynthetic process"/>
    <property type="evidence" value="ECO:0007669"/>
    <property type="project" value="UniProtKB-UniRule"/>
</dbReference>
<evidence type="ECO:0000256" key="16">
    <source>
        <dbReference type="ARBA" id="ARBA00023251"/>
    </source>
</evidence>
<dbReference type="AlphaFoldDB" id="A0A1Z4BUY5"/>
<dbReference type="PIRSF" id="PIRSF002799">
    <property type="entry name" value="PBP_1b"/>
    <property type="match status" value="1"/>
</dbReference>
<dbReference type="Pfam" id="PF00912">
    <property type="entry name" value="Transgly"/>
    <property type="match status" value="1"/>
</dbReference>
<dbReference type="InterPro" id="IPR001264">
    <property type="entry name" value="Glyco_trans_51"/>
</dbReference>
<dbReference type="Gene3D" id="3.40.710.10">
    <property type="entry name" value="DD-peptidase/beta-lactamase superfamily"/>
    <property type="match status" value="1"/>
</dbReference>
<evidence type="ECO:0000313" key="30">
    <source>
        <dbReference type="EMBL" id="ASF45042.1"/>
    </source>
</evidence>
<dbReference type="GO" id="GO:0046677">
    <property type="term" value="P:response to antibiotic"/>
    <property type="evidence" value="ECO:0007669"/>
    <property type="project" value="UniProtKB-UniRule"/>
</dbReference>
<dbReference type="EMBL" id="CP022129">
    <property type="protein sequence ID" value="ASF45042.1"/>
    <property type="molecule type" value="Genomic_DNA"/>
</dbReference>
<dbReference type="SUPFAM" id="SSF53955">
    <property type="entry name" value="Lysozyme-like"/>
    <property type="match status" value="1"/>
</dbReference>
<keyword evidence="9" id="KW-0645">Protease</keyword>
<evidence type="ECO:0000256" key="7">
    <source>
        <dbReference type="ARBA" id="ARBA00022475"/>
    </source>
</evidence>
<dbReference type="NCBIfam" id="TIGR02071">
    <property type="entry name" value="PBP_1b"/>
    <property type="match status" value="1"/>
</dbReference>
<evidence type="ECO:0000259" key="27">
    <source>
        <dbReference type="Pfam" id="PF00905"/>
    </source>
</evidence>
<comment type="similarity">
    <text evidence="5 23">In the N-terminal section; belongs to the glycosyltransferase 51 family.</text>
</comment>
<comment type="function">
    <text evidence="1 23">Cell wall formation. Synthesis of cross-linked peptidoglycan from the lipid intermediates. The enzyme has a penicillin-insensitive transglycosylase N-terminal domain (formation of linear glycan strands) and a penicillin-sensitive transpeptidase C-terminal domain (cross-linking of the peptide subunits).</text>
</comment>
<evidence type="ECO:0000256" key="17">
    <source>
        <dbReference type="ARBA" id="ARBA00023268"/>
    </source>
</evidence>
<evidence type="ECO:0000259" key="29">
    <source>
        <dbReference type="Pfam" id="PF14814"/>
    </source>
</evidence>
<comment type="catalytic activity">
    <reaction evidence="20">
        <text>Preferential cleavage: (Ac)2-L-Lys-D-Ala-|-D-Ala. Also transpeptidation of peptidyl-alanyl moieties that are N-acyl substituents of D-alanine.</text>
        <dbReference type="EC" id="3.4.16.4"/>
    </reaction>
</comment>
<dbReference type="SUPFAM" id="SSF56601">
    <property type="entry name" value="beta-lactamase/transpeptidase-like"/>
    <property type="match status" value="1"/>
</dbReference>
<evidence type="ECO:0000256" key="1">
    <source>
        <dbReference type="ARBA" id="ARBA00002624"/>
    </source>
</evidence>
<evidence type="ECO:0000313" key="33">
    <source>
        <dbReference type="Proteomes" id="UP000237423"/>
    </source>
</evidence>
<dbReference type="GO" id="GO:0008360">
    <property type="term" value="P:regulation of cell shape"/>
    <property type="evidence" value="ECO:0007669"/>
    <property type="project" value="UniProtKB-UniRule"/>
</dbReference>
<dbReference type="InterPro" id="IPR023346">
    <property type="entry name" value="Lysozyme-like_dom_sf"/>
</dbReference>
<dbReference type="RefSeq" id="WP_088617925.1">
    <property type="nucleotide sequence ID" value="NZ_CP022129.1"/>
</dbReference>
<dbReference type="GO" id="GO:0006508">
    <property type="term" value="P:proteolysis"/>
    <property type="evidence" value="ECO:0007669"/>
    <property type="project" value="UniProtKB-KW"/>
</dbReference>
<keyword evidence="17" id="KW-0511">Multifunctional enzyme</keyword>
<keyword evidence="32" id="KW-1185">Reference proteome</keyword>
<feature type="domain" description="Penicillin-binding protein transpeptidase" evidence="27">
    <location>
        <begin position="441"/>
        <end position="680"/>
    </location>
</feature>